<evidence type="ECO:0000313" key="5">
    <source>
        <dbReference type="EMBL" id="KAF4726142.1"/>
    </source>
</evidence>
<dbReference type="PROSITE" id="PS50297">
    <property type="entry name" value="ANK_REP_REGION"/>
    <property type="match status" value="2"/>
</dbReference>
<name>A0A7J6S0Y4_PEROL</name>
<dbReference type="SUPFAM" id="SSF48403">
    <property type="entry name" value="Ankyrin repeat"/>
    <property type="match status" value="1"/>
</dbReference>
<evidence type="ECO:0000313" key="6">
    <source>
        <dbReference type="Proteomes" id="UP000574390"/>
    </source>
</evidence>
<evidence type="ECO:0000256" key="3">
    <source>
        <dbReference type="PROSITE-ProRule" id="PRU00023"/>
    </source>
</evidence>
<protein>
    <submittedName>
        <fullName evidence="5">Uncharacterized protein</fullName>
    </submittedName>
</protein>
<keyword evidence="2 3" id="KW-0040">ANK repeat</keyword>
<dbReference type="InterPro" id="IPR036770">
    <property type="entry name" value="Ankyrin_rpt-contain_sf"/>
</dbReference>
<evidence type="ECO:0000256" key="2">
    <source>
        <dbReference type="ARBA" id="ARBA00023043"/>
    </source>
</evidence>
<feature type="non-terminal residue" evidence="5">
    <location>
        <position position="1"/>
    </location>
</feature>
<dbReference type="PROSITE" id="PS50088">
    <property type="entry name" value="ANK_REPEAT"/>
    <property type="match status" value="2"/>
</dbReference>
<keyword evidence="1" id="KW-0677">Repeat</keyword>
<evidence type="ECO:0000256" key="1">
    <source>
        <dbReference type="ARBA" id="ARBA00022737"/>
    </source>
</evidence>
<dbReference type="SMART" id="SM00248">
    <property type="entry name" value="ANK"/>
    <property type="match status" value="3"/>
</dbReference>
<dbReference type="Proteomes" id="UP000574390">
    <property type="component" value="Unassembled WGS sequence"/>
</dbReference>
<dbReference type="Pfam" id="PF12796">
    <property type="entry name" value="Ank_2"/>
    <property type="match status" value="1"/>
</dbReference>
<dbReference type="AlphaFoldDB" id="A0A7J6S0Y4"/>
<dbReference type="EMBL" id="JABANM010018414">
    <property type="protein sequence ID" value="KAF4726142.1"/>
    <property type="molecule type" value="Genomic_DNA"/>
</dbReference>
<feature type="compositionally biased region" description="Low complexity" evidence="4">
    <location>
        <begin position="1"/>
        <end position="23"/>
    </location>
</feature>
<dbReference type="Gene3D" id="1.25.40.20">
    <property type="entry name" value="Ankyrin repeat-containing domain"/>
    <property type="match status" value="1"/>
</dbReference>
<reference evidence="5 6" key="1">
    <citation type="submission" date="2020-04" db="EMBL/GenBank/DDBJ databases">
        <title>Perkinsus olseni comparative genomics.</title>
        <authorList>
            <person name="Bogema D.R."/>
        </authorList>
    </citation>
    <scope>NUCLEOTIDE SEQUENCE [LARGE SCALE GENOMIC DNA]</scope>
    <source>
        <strain evidence="5">ATCC PRA-205</strain>
    </source>
</reference>
<dbReference type="PANTHER" id="PTHR24171">
    <property type="entry name" value="ANKYRIN REPEAT DOMAIN-CONTAINING PROTEIN 39-RELATED"/>
    <property type="match status" value="1"/>
</dbReference>
<gene>
    <name evidence="5" type="ORF">FOZ62_030399</name>
</gene>
<organism evidence="5 6">
    <name type="scientific">Perkinsus olseni</name>
    <name type="common">Perkinsus atlanticus</name>
    <dbReference type="NCBI Taxonomy" id="32597"/>
    <lineage>
        <taxon>Eukaryota</taxon>
        <taxon>Sar</taxon>
        <taxon>Alveolata</taxon>
        <taxon>Perkinsozoa</taxon>
        <taxon>Perkinsea</taxon>
        <taxon>Perkinsida</taxon>
        <taxon>Perkinsidae</taxon>
        <taxon>Perkinsus</taxon>
    </lineage>
</organism>
<feature type="repeat" description="ANK" evidence="3">
    <location>
        <begin position="171"/>
        <end position="203"/>
    </location>
</feature>
<accession>A0A7J6S0Y4</accession>
<dbReference type="InterPro" id="IPR002110">
    <property type="entry name" value="Ankyrin_rpt"/>
</dbReference>
<proteinExistence type="predicted"/>
<sequence length="481" mass="51784">MSADPTSASSTTEASTGSSSVVAKQLPPPSRPKKSENPSVLESLGIVVAKGSKKRVKLAASESRRVRARTKERTAEEESRIAVLREERVRQRAEKEHPMNSLFAACRSNDSLTIADLIGHKEVGANVKYPHPIDGLGVGAAAIHVAAQYGATGAVTTLLDAGADKEQVTEQGQTALHVAAKRGLPATCQLLIAKGANLGVKDRFGCTPLDLAKREEHRSNFHAEVVKLLKRTVSQRREVLAAPVTGRKRARRRQKVYQWLREGCVAVKQMRAARDRAESKALPREAKQEGMSLPYVKDYVSTSALADLRTFYEFSELALTAARAPSVGGAAEDVLRMVLEEVVDRREPVNCRGKLGRSTYDLITRAANDHSSARAGGDFSENVPLNQGWTMVSLKNLTAGFCSPRGLRIMAEKSFGGKLIAEYVGDRVVLASEAAVELSSGLSGRGAVQMLTGLCNYTIHYPKLDTEGSVLATAITLEGSA</sequence>
<feature type="region of interest" description="Disordered" evidence="4">
    <location>
        <begin position="1"/>
        <end position="40"/>
    </location>
</feature>
<comment type="caution">
    <text evidence="5">The sequence shown here is derived from an EMBL/GenBank/DDBJ whole genome shotgun (WGS) entry which is preliminary data.</text>
</comment>
<feature type="repeat" description="ANK" evidence="3">
    <location>
        <begin position="138"/>
        <end position="170"/>
    </location>
</feature>
<evidence type="ECO:0000256" key="4">
    <source>
        <dbReference type="SAM" id="MobiDB-lite"/>
    </source>
</evidence>